<dbReference type="InterPro" id="IPR027417">
    <property type="entry name" value="P-loop_NTPase"/>
</dbReference>
<dbReference type="AlphaFoldDB" id="A0A2T1ALW2"/>
<organism evidence="2 3">
    <name type="scientific">Tritonibacter scottomollicae</name>
    <name type="common">Epibacterium scottomollicae</name>
    <dbReference type="NCBI Taxonomy" id="483013"/>
    <lineage>
        <taxon>Bacteria</taxon>
        <taxon>Pseudomonadati</taxon>
        <taxon>Pseudomonadota</taxon>
        <taxon>Alphaproteobacteria</taxon>
        <taxon>Rhodobacterales</taxon>
        <taxon>Paracoccaceae</taxon>
        <taxon>Tritonibacter</taxon>
    </lineage>
</organism>
<gene>
    <name evidence="2" type="ORF">CLV89_102261</name>
</gene>
<protein>
    <submittedName>
        <fullName evidence="2">Uncharacterized protein</fullName>
    </submittedName>
</protein>
<feature type="repeat" description="TPR" evidence="1">
    <location>
        <begin position="600"/>
        <end position="633"/>
    </location>
</feature>
<dbReference type="InterPro" id="IPR011990">
    <property type="entry name" value="TPR-like_helical_dom_sf"/>
</dbReference>
<dbReference type="SUPFAM" id="SSF52540">
    <property type="entry name" value="P-loop containing nucleoside triphosphate hydrolases"/>
    <property type="match status" value="1"/>
</dbReference>
<evidence type="ECO:0000313" key="3">
    <source>
        <dbReference type="Proteomes" id="UP000237718"/>
    </source>
</evidence>
<dbReference type="Gene3D" id="3.40.50.300">
    <property type="entry name" value="P-loop containing nucleotide triphosphate hydrolases"/>
    <property type="match status" value="1"/>
</dbReference>
<dbReference type="InterPro" id="IPR019734">
    <property type="entry name" value="TPR_rpt"/>
</dbReference>
<dbReference type="Proteomes" id="UP000237718">
    <property type="component" value="Unassembled WGS sequence"/>
</dbReference>
<dbReference type="Gene3D" id="1.25.40.10">
    <property type="entry name" value="Tetratricopeptide repeat domain"/>
    <property type="match status" value="1"/>
</dbReference>
<evidence type="ECO:0000256" key="1">
    <source>
        <dbReference type="PROSITE-ProRule" id="PRU00339"/>
    </source>
</evidence>
<keyword evidence="1" id="KW-0802">TPR repeat</keyword>
<dbReference type="PROSITE" id="PS50005">
    <property type="entry name" value="TPR"/>
    <property type="match status" value="1"/>
</dbReference>
<evidence type="ECO:0000313" key="2">
    <source>
        <dbReference type="EMBL" id="PRZ49517.1"/>
    </source>
</evidence>
<dbReference type="EMBL" id="PVUF01000002">
    <property type="protein sequence ID" value="PRZ49517.1"/>
    <property type="molecule type" value="Genomic_DNA"/>
</dbReference>
<proteinExistence type="predicted"/>
<reference evidence="2 3" key="1">
    <citation type="submission" date="2018-03" db="EMBL/GenBank/DDBJ databases">
        <title>Genomic Encyclopedia of Archaeal and Bacterial Type Strains, Phase II (KMG-II): from individual species to whole genera.</title>
        <authorList>
            <person name="Goeker M."/>
        </authorList>
    </citation>
    <scope>NUCLEOTIDE SEQUENCE [LARGE SCALE GENOMIC DNA]</scope>
    <source>
        <strain evidence="2 3">DSM 25328</strain>
    </source>
</reference>
<comment type="caution">
    <text evidence="2">The sequence shown here is derived from an EMBL/GenBank/DDBJ whole genome shotgun (WGS) entry which is preliminary data.</text>
</comment>
<dbReference type="RefSeq" id="WP_106162578.1">
    <property type="nucleotide sequence ID" value="NZ_PVUF01000002.1"/>
</dbReference>
<dbReference type="OrthoDB" id="6835247at2"/>
<name>A0A2T1ALW2_TRISK</name>
<sequence>MSEFIRKRVLKDLIDEILDLDAIALELVGHRVIECIEGQRLVHHGINKDYKPVGYTVDSFTQDFTTVGEYSTEKDYFEDQSGRKKLNSFRKIENDINHALKMADQIALRKIYLVSTCEEPPSFRGSFNKTDLSIAHSDKIEFLDGRQLAERILEFSIENPSDAEFFRYFLPDFSQNLDSYEYYGRVPTSCPGHHLEPLILDAIRAHFAATAKVCVLYGLSGSGKTQAAIDFVHAELPQFGNYIWISGSDWAENTPLTAIKRSRGGVPINVAGVFNRTKTILVIDDLGRSTSENMFSELERGFEIGSRVIVTSQIGDPNSEIHLPVPKFSTATAFAILGEDEKTANDDLARFIEACRFCPLILSVTREVANTEGVDKQELYEEVLALPEVAEDFDGRSVMDRLLQRLSENNRDALSKIATSGCTRFDSRFLTRFIGANARASLQRLGIVTRAGASSALTVHDLICSAMRRGAKMDGSDLAIEIVRLVEKLQGEMLPSVLRQIHLSADQLLEAHRSREKPPVDWLTYSLLQIESGDKLGLAPGAHLDPIHDKMTLPELLCVIDLREAHSYSLPHDQRLAYYVACSEEYGRIAALSTNHEIRVELLHHQGKSLRRSGKLEPAVECFREVLEGRPNWHATYGQIAHAGSQKGASDDIRKFGEEAERFLICAIMNDIDKVPLRVSLASIGRLRSYPALRDELQKSPDAVKQLAELVTLAALSGFQQFYEGFLAFTSLFSYHHGEHPVAIAQFFGDLLAIYPEAVEERQWSNVCEALSNTATAASIAGKTELSTKLNATACVFADALSAKGNMNNYVLRLVAKTYIGSGQADKACALLETVPDESKDHWVLYQEAKAQLDEKLVSRALSTSKLALALAEKDQRATGRLGSYLDLISRCHEGDGDIRNALIAARDAAARTSHGKYREQLEKRIMELEAK</sequence>
<dbReference type="SUPFAM" id="SSF48452">
    <property type="entry name" value="TPR-like"/>
    <property type="match status" value="1"/>
</dbReference>
<accession>A0A2T1ALW2</accession>